<evidence type="ECO:0000259" key="8">
    <source>
        <dbReference type="PROSITE" id="PS50059"/>
    </source>
</evidence>
<evidence type="ECO:0000256" key="1">
    <source>
        <dbReference type="ARBA" id="ARBA00000971"/>
    </source>
</evidence>
<keyword evidence="10" id="KW-1185">Reference proteome</keyword>
<dbReference type="EMBL" id="FNSN01000003">
    <property type="protein sequence ID" value="SEC12330.1"/>
    <property type="molecule type" value="Genomic_DNA"/>
</dbReference>
<dbReference type="InterPro" id="IPR001179">
    <property type="entry name" value="PPIase_FKBP_dom"/>
</dbReference>
<dbReference type="STRING" id="156980.SAMN04489745_2127"/>
<name>A0A1H4PYG7_9MICC</name>
<organism evidence="9 10">
    <name type="scientific">Arthrobacter woluwensis</name>
    <dbReference type="NCBI Taxonomy" id="156980"/>
    <lineage>
        <taxon>Bacteria</taxon>
        <taxon>Bacillati</taxon>
        <taxon>Actinomycetota</taxon>
        <taxon>Actinomycetes</taxon>
        <taxon>Micrococcales</taxon>
        <taxon>Micrococcaceae</taxon>
        <taxon>Arthrobacter</taxon>
    </lineage>
</organism>
<accession>A0A1H4PYG7</accession>
<comment type="similarity">
    <text evidence="2 6">Belongs to the FKBP-type PPIase family.</text>
</comment>
<dbReference type="PROSITE" id="PS51257">
    <property type="entry name" value="PROKAR_LIPOPROTEIN"/>
    <property type="match status" value="1"/>
</dbReference>
<evidence type="ECO:0000256" key="7">
    <source>
        <dbReference type="SAM" id="SignalP"/>
    </source>
</evidence>
<evidence type="ECO:0000313" key="9">
    <source>
        <dbReference type="EMBL" id="SEC12330.1"/>
    </source>
</evidence>
<evidence type="ECO:0000256" key="4">
    <source>
        <dbReference type="ARBA" id="ARBA00023235"/>
    </source>
</evidence>
<dbReference type="EC" id="5.2.1.8" evidence="6"/>
<feature type="chain" id="PRO_5043145292" description="Peptidyl-prolyl cis-trans isomerase" evidence="7">
    <location>
        <begin position="20"/>
        <end position="302"/>
    </location>
</feature>
<feature type="domain" description="PPIase FKBP-type" evidence="8">
    <location>
        <begin position="217"/>
        <end position="302"/>
    </location>
</feature>
<dbReference type="InterPro" id="IPR046357">
    <property type="entry name" value="PPIase_dom_sf"/>
</dbReference>
<dbReference type="PROSITE" id="PS50059">
    <property type="entry name" value="FKBP_PPIASE"/>
    <property type="match status" value="1"/>
</dbReference>
<reference evidence="9 10" key="1">
    <citation type="submission" date="2016-10" db="EMBL/GenBank/DDBJ databases">
        <authorList>
            <person name="de Groot N.N."/>
        </authorList>
    </citation>
    <scope>NUCLEOTIDE SEQUENCE [LARGE SCALE GENOMIC DNA]</scope>
    <source>
        <strain evidence="9 10">DSM 10495</strain>
    </source>
</reference>
<keyword evidence="3 5" id="KW-0697">Rotamase</keyword>
<evidence type="ECO:0000313" key="10">
    <source>
        <dbReference type="Proteomes" id="UP000182652"/>
    </source>
</evidence>
<dbReference type="Proteomes" id="UP000182652">
    <property type="component" value="Unassembled WGS sequence"/>
</dbReference>
<dbReference type="RefSeq" id="WP_066212461.1">
    <property type="nucleotide sequence ID" value="NZ_FNSN01000003.1"/>
</dbReference>
<feature type="signal peptide" evidence="7">
    <location>
        <begin position="1"/>
        <end position="19"/>
    </location>
</feature>
<dbReference type="OrthoDB" id="25996at2"/>
<evidence type="ECO:0000256" key="2">
    <source>
        <dbReference type="ARBA" id="ARBA00006577"/>
    </source>
</evidence>
<sequence length="302" mass="31387">MRRILAAFVPAVLLLTACGNPSEPSSQPAGDTSKLSTVKINDQGAGKAPRVEFAKPLSVSETTIKVLREGNGERIKENQKAEVGYLAYNGQDGSQLADTYLSKHESLPVNDALKKGNEPLYKAILGVKQGSDLAIAMPGQGGTGPTQLLVLHVFSATDIAPVLSKPEGDAVTPPAGLPKVTVNDKQEATIDVKGVAAPKQLIAQDLIKGKGAEVKSTDTIVANYTGVRLADGKVFDSSFKTGKPATFPLTGVIPGWTKGLTGKTVGSRVLLVIPAADAYGAKPDQGRPAGDLVFVVDILGVQ</sequence>
<dbReference type="Gene3D" id="3.10.50.40">
    <property type="match status" value="1"/>
</dbReference>
<protein>
    <recommendedName>
        <fullName evidence="6">Peptidyl-prolyl cis-trans isomerase</fullName>
        <ecNumber evidence="6">5.2.1.8</ecNumber>
    </recommendedName>
</protein>
<dbReference type="PANTHER" id="PTHR43811">
    <property type="entry name" value="FKBP-TYPE PEPTIDYL-PROLYL CIS-TRANS ISOMERASE FKPA"/>
    <property type="match status" value="1"/>
</dbReference>
<evidence type="ECO:0000256" key="5">
    <source>
        <dbReference type="PROSITE-ProRule" id="PRU00277"/>
    </source>
</evidence>
<keyword evidence="4 5" id="KW-0413">Isomerase</keyword>
<dbReference type="AlphaFoldDB" id="A0A1H4PYG7"/>
<dbReference type="SUPFAM" id="SSF54534">
    <property type="entry name" value="FKBP-like"/>
    <property type="match status" value="1"/>
</dbReference>
<dbReference type="Pfam" id="PF00254">
    <property type="entry name" value="FKBP_C"/>
    <property type="match status" value="1"/>
</dbReference>
<keyword evidence="7" id="KW-0732">Signal</keyword>
<evidence type="ECO:0000256" key="6">
    <source>
        <dbReference type="RuleBase" id="RU003915"/>
    </source>
</evidence>
<dbReference type="GO" id="GO:0003755">
    <property type="term" value="F:peptidyl-prolyl cis-trans isomerase activity"/>
    <property type="evidence" value="ECO:0007669"/>
    <property type="project" value="UniProtKB-UniRule"/>
</dbReference>
<comment type="catalytic activity">
    <reaction evidence="1 5 6">
        <text>[protein]-peptidylproline (omega=180) = [protein]-peptidylproline (omega=0)</text>
        <dbReference type="Rhea" id="RHEA:16237"/>
        <dbReference type="Rhea" id="RHEA-COMP:10747"/>
        <dbReference type="Rhea" id="RHEA-COMP:10748"/>
        <dbReference type="ChEBI" id="CHEBI:83833"/>
        <dbReference type="ChEBI" id="CHEBI:83834"/>
        <dbReference type="EC" id="5.2.1.8"/>
    </reaction>
</comment>
<dbReference type="PANTHER" id="PTHR43811:SF19">
    <property type="entry name" value="39 KDA FK506-BINDING NUCLEAR PROTEIN"/>
    <property type="match status" value="1"/>
</dbReference>
<gene>
    <name evidence="9" type="ORF">SAMN04489745_2127</name>
</gene>
<proteinExistence type="inferred from homology"/>
<evidence type="ECO:0000256" key="3">
    <source>
        <dbReference type="ARBA" id="ARBA00023110"/>
    </source>
</evidence>